<evidence type="ECO:0000256" key="1">
    <source>
        <dbReference type="ARBA" id="ARBA00022737"/>
    </source>
</evidence>
<dbReference type="PANTHER" id="PTHR44858">
    <property type="entry name" value="TETRATRICOPEPTIDE REPEAT PROTEIN 6"/>
    <property type="match status" value="1"/>
</dbReference>
<evidence type="ECO:0000256" key="4">
    <source>
        <dbReference type="SAM" id="MobiDB-lite"/>
    </source>
</evidence>
<keyword evidence="2 3" id="KW-0802">TPR repeat</keyword>
<gene>
    <name evidence="6" type="ORF">SV7mr_45020</name>
</gene>
<organism evidence="6 7">
    <name type="scientific">Stieleria bergensis</name>
    <dbReference type="NCBI Taxonomy" id="2528025"/>
    <lineage>
        <taxon>Bacteria</taxon>
        <taxon>Pseudomonadati</taxon>
        <taxon>Planctomycetota</taxon>
        <taxon>Planctomycetia</taxon>
        <taxon>Pirellulales</taxon>
        <taxon>Pirellulaceae</taxon>
        <taxon>Stieleria</taxon>
    </lineage>
</organism>
<dbReference type="InterPro" id="IPR019734">
    <property type="entry name" value="TPR_rpt"/>
</dbReference>
<proteinExistence type="predicted"/>
<evidence type="ECO:0000313" key="7">
    <source>
        <dbReference type="Proteomes" id="UP000315003"/>
    </source>
</evidence>
<evidence type="ECO:0000313" key="6">
    <source>
        <dbReference type="EMBL" id="QDT61961.1"/>
    </source>
</evidence>
<dbReference type="Gene3D" id="1.25.40.10">
    <property type="entry name" value="Tetratricopeptide repeat domain"/>
    <property type="match status" value="1"/>
</dbReference>
<feature type="repeat" description="TPR" evidence="3">
    <location>
        <begin position="372"/>
        <end position="405"/>
    </location>
</feature>
<name>A0A517T0V3_9BACT</name>
<accession>A0A517T0V3</accession>
<dbReference type="SUPFAM" id="SSF48452">
    <property type="entry name" value="TPR-like"/>
    <property type="match status" value="1"/>
</dbReference>
<dbReference type="SUPFAM" id="SSF46955">
    <property type="entry name" value="Putative DNA-binding domain"/>
    <property type="match status" value="1"/>
</dbReference>
<dbReference type="GO" id="GO:0006355">
    <property type="term" value="P:regulation of DNA-templated transcription"/>
    <property type="evidence" value="ECO:0007669"/>
    <property type="project" value="InterPro"/>
</dbReference>
<dbReference type="Pfam" id="PF13414">
    <property type="entry name" value="TPR_11"/>
    <property type="match status" value="1"/>
</dbReference>
<evidence type="ECO:0000256" key="2">
    <source>
        <dbReference type="ARBA" id="ARBA00022803"/>
    </source>
</evidence>
<dbReference type="GO" id="GO:0003677">
    <property type="term" value="F:DNA binding"/>
    <property type="evidence" value="ECO:0007669"/>
    <property type="project" value="InterPro"/>
</dbReference>
<evidence type="ECO:0000256" key="3">
    <source>
        <dbReference type="PROSITE-ProRule" id="PRU00339"/>
    </source>
</evidence>
<keyword evidence="7" id="KW-1185">Reference proteome</keyword>
<dbReference type="EMBL" id="CP036272">
    <property type="protein sequence ID" value="QDT61961.1"/>
    <property type="molecule type" value="Genomic_DNA"/>
</dbReference>
<evidence type="ECO:0000259" key="5">
    <source>
        <dbReference type="Pfam" id="PF00376"/>
    </source>
</evidence>
<sequence length="486" mass="53960">MAGNPDHDPLWTDLQADDHENIDTDARSSDPTAATQASDFTGLRVALVGRFGGMNQTQAANVLRSFQMEVVELPRKVTRKPLAKQPSTASPETQTPPTHHHAEPPTLEASSDTTNTPGQRAMNTWADCLDWVVVGADQPLISQQELLPQDVIEAAGRGDIQLLQEAELWQRLGLVDIDCQVRRYQTPAMLADLLGVSVRVIRRWHRLGLITPAAMLHKLAYYDYTEVATAKRLATWIQSGADARTIERRLSELVDVLPDIQRPLDQLSILIEGKEVLLRHGDGLVETGGQLRFDFEAMLPPSEGDRERFAETAGQYNVLAFPPPGSPPMLIQQPSIPQDPLMIAAYDAEDDDDLETAIEIYHTILSRDGARADISFQIGELLYRMNHLVAARERYYQAIELDPDFVEARASLGAVLAELGQTHLAVAALRGALSLHEDYVDVHYTLARTLQRSGESEDALKHWKRIADLAPESNWADEAAQYLDLP</sequence>
<dbReference type="PANTHER" id="PTHR44858:SF1">
    <property type="entry name" value="UDP-N-ACETYLGLUCOSAMINE--PEPTIDE N-ACETYLGLUCOSAMINYLTRANSFERASE SPINDLY-RELATED"/>
    <property type="match status" value="1"/>
</dbReference>
<keyword evidence="1" id="KW-0677">Repeat</keyword>
<dbReference type="Gene3D" id="1.10.1660.10">
    <property type="match status" value="1"/>
</dbReference>
<protein>
    <submittedName>
        <fullName evidence="6">Tetratricopeptide repeat protein</fullName>
    </submittedName>
</protein>
<dbReference type="SMART" id="SM00028">
    <property type="entry name" value="TPR"/>
    <property type="match status" value="3"/>
</dbReference>
<feature type="region of interest" description="Disordered" evidence="4">
    <location>
        <begin position="77"/>
        <end position="120"/>
    </location>
</feature>
<dbReference type="InterPro" id="IPR050498">
    <property type="entry name" value="Ycf3"/>
</dbReference>
<feature type="compositionally biased region" description="Polar residues" evidence="4">
    <location>
        <begin position="109"/>
        <end position="120"/>
    </location>
</feature>
<dbReference type="Pfam" id="PF00376">
    <property type="entry name" value="MerR"/>
    <property type="match status" value="1"/>
</dbReference>
<reference evidence="6 7" key="1">
    <citation type="submission" date="2019-02" db="EMBL/GenBank/DDBJ databases">
        <title>Deep-cultivation of Planctomycetes and their phenomic and genomic characterization uncovers novel biology.</title>
        <authorList>
            <person name="Wiegand S."/>
            <person name="Jogler M."/>
            <person name="Boedeker C."/>
            <person name="Pinto D."/>
            <person name="Vollmers J."/>
            <person name="Rivas-Marin E."/>
            <person name="Kohn T."/>
            <person name="Peeters S.H."/>
            <person name="Heuer A."/>
            <person name="Rast P."/>
            <person name="Oberbeckmann S."/>
            <person name="Bunk B."/>
            <person name="Jeske O."/>
            <person name="Meyerdierks A."/>
            <person name="Storesund J.E."/>
            <person name="Kallscheuer N."/>
            <person name="Luecker S."/>
            <person name="Lage O.M."/>
            <person name="Pohl T."/>
            <person name="Merkel B.J."/>
            <person name="Hornburger P."/>
            <person name="Mueller R.-W."/>
            <person name="Bruemmer F."/>
            <person name="Labrenz M."/>
            <person name="Spormann A.M."/>
            <person name="Op den Camp H."/>
            <person name="Overmann J."/>
            <person name="Amann R."/>
            <person name="Jetten M.S.M."/>
            <person name="Mascher T."/>
            <person name="Medema M.H."/>
            <person name="Devos D.P."/>
            <person name="Kaster A.-K."/>
            <person name="Ovreas L."/>
            <person name="Rohde M."/>
            <person name="Galperin M.Y."/>
            <person name="Jogler C."/>
        </authorList>
    </citation>
    <scope>NUCLEOTIDE SEQUENCE [LARGE SCALE GENOMIC DNA]</scope>
    <source>
        <strain evidence="6 7">SV_7m_r</strain>
    </source>
</reference>
<feature type="domain" description="HTH merR-type" evidence="5">
    <location>
        <begin position="186"/>
        <end position="213"/>
    </location>
</feature>
<feature type="repeat" description="TPR" evidence="3">
    <location>
        <begin position="440"/>
        <end position="473"/>
    </location>
</feature>
<dbReference type="AlphaFoldDB" id="A0A517T0V3"/>
<dbReference type="InterPro" id="IPR011990">
    <property type="entry name" value="TPR-like_helical_dom_sf"/>
</dbReference>
<dbReference type="InterPro" id="IPR000551">
    <property type="entry name" value="MerR-type_HTH_dom"/>
</dbReference>
<dbReference type="InterPro" id="IPR009061">
    <property type="entry name" value="DNA-bd_dom_put_sf"/>
</dbReference>
<dbReference type="PROSITE" id="PS50005">
    <property type="entry name" value="TPR"/>
    <property type="match status" value="2"/>
</dbReference>
<dbReference type="Proteomes" id="UP000315003">
    <property type="component" value="Chromosome"/>
</dbReference>